<comment type="subcellular location">
    <subcellularLocation>
        <location evidence="1">Nucleus</location>
    </subcellularLocation>
</comment>
<evidence type="ECO:0000313" key="10">
    <source>
        <dbReference type="EMBL" id="GMH22401.1"/>
    </source>
</evidence>
<dbReference type="SMART" id="SM00717">
    <property type="entry name" value="SANT"/>
    <property type="match status" value="2"/>
</dbReference>
<dbReference type="PROSITE" id="PS50090">
    <property type="entry name" value="MYB_LIKE"/>
    <property type="match status" value="2"/>
</dbReference>
<dbReference type="CDD" id="cd00167">
    <property type="entry name" value="SANT"/>
    <property type="match status" value="2"/>
</dbReference>
<dbReference type="Pfam" id="PF00249">
    <property type="entry name" value="Myb_DNA-binding"/>
    <property type="match status" value="2"/>
</dbReference>
<dbReference type="AlphaFoldDB" id="A0AAD3T5P6"/>
<organism evidence="10 11">
    <name type="scientific">Nepenthes gracilis</name>
    <name type="common">Slender pitcher plant</name>
    <dbReference type="NCBI Taxonomy" id="150966"/>
    <lineage>
        <taxon>Eukaryota</taxon>
        <taxon>Viridiplantae</taxon>
        <taxon>Streptophyta</taxon>
        <taxon>Embryophyta</taxon>
        <taxon>Tracheophyta</taxon>
        <taxon>Spermatophyta</taxon>
        <taxon>Magnoliopsida</taxon>
        <taxon>eudicotyledons</taxon>
        <taxon>Gunneridae</taxon>
        <taxon>Pentapetalae</taxon>
        <taxon>Caryophyllales</taxon>
        <taxon>Nepenthaceae</taxon>
        <taxon>Nepenthes</taxon>
    </lineage>
</organism>
<feature type="region of interest" description="Disordered" evidence="7">
    <location>
        <begin position="142"/>
        <end position="161"/>
    </location>
</feature>
<evidence type="ECO:0000259" key="9">
    <source>
        <dbReference type="PROSITE" id="PS51294"/>
    </source>
</evidence>
<evidence type="ECO:0000313" key="11">
    <source>
        <dbReference type="Proteomes" id="UP001279734"/>
    </source>
</evidence>
<keyword evidence="5" id="KW-0804">Transcription</keyword>
<dbReference type="InterPro" id="IPR009057">
    <property type="entry name" value="Homeodomain-like_sf"/>
</dbReference>
<dbReference type="FunFam" id="1.10.10.60:FF:000015">
    <property type="entry name" value="Transcription factor RAX3"/>
    <property type="match status" value="1"/>
</dbReference>
<feature type="domain" description="Myb-like" evidence="8">
    <location>
        <begin position="9"/>
        <end position="61"/>
    </location>
</feature>
<comment type="caution">
    <text evidence="10">The sequence shown here is derived from an EMBL/GenBank/DDBJ whole genome shotgun (WGS) entry which is preliminary data.</text>
</comment>
<feature type="domain" description="HTH myb-type" evidence="9">
    <location>
        <begin position="62"/>
        <end position="116"/>
    </location>
</feature>
<dbReference type="PROSITE" id="PS51294">
    <property type="entry name" value="HTH_MYB"/>
    <property type="match status" value="2"/>
</dbReference>
<keyword evidence="2" id="KW-0677">Repeat</keyword>
<keyword evidence="6" id="KW-0539">Nucleus</keyword>
<reference evidence="10" key="1">
    <citation type="submission" date="2023-05" db="EMBL/GenBank/DDBJ databases">
        <title>Nepenthes gracilis genome sequencing.</title>
        <authorList>
            <person name="Fukushima K."/>
        </authorList>
    </citation>
    <scope>NUCLEOTIDE SEQUENCE</scope>
    <source>
        <strain evidence="10">SING2019-196</strain>
    </source>
</reference>
<evidence type="ECO:0000256" key="7">
    <source>
        <dbReference type="SAM" id="MobiDB-lite"/>
    </source>
</evidence>
<dbReference type="Gene3D" id="1.10.10.60">
    <property type="entry name" value="Homeodomain-like"/>
    <property type="match status" value="2"/>
</dbReference>
<feature type="compositionally biased region" description="Polar residues" evidence="7">
    <location>
        <begin position="142"/>
        <end position="154"/>
    </location>
</feature>
<feature type="domain" description="HTH myb-type" evidence="9">
    <location>
        <begin position="9"/>
        <end position="61"/>
    </location>
</feature>
<evidence type="ECO:0000256" key="1">
    <source>
        <dbReference type="ARBA" id="ARBA00004123"/>
    </source>
</evidence>
<keyword evidence="3" id="KW-0805">Transcription regulation</keyword>
<protein>
    <submittedName>
        <fullName evidence="10">Uncharacterized protein</fullName>
    </submittedName>
</protein>
<dbReference type="SUPFAM" id="SSF46689">
    <property type="entry name" value="Homeodomain-like"/>
    <property type="match status" value="1"/>
</dbReference>
<gene>
    <name evidence="10" type="ORF">Nepgr_024244</name>
</gene>
<dbReference type="PANTHER" id="PTHR10641">
    <property type="entry name" value="MYB FAMILY TRANSCRIPTION FACTOR"/>
    <property type="match status" value="1"/>
</dbReference>
<accession>A0AAD3T5P6</accession>
<dbReference type="InterPro" id="IPR017930">
    <property type="entry name" value="Myb_dom"/>
</dbReference>
<proteinExistence type="predicted"/>
<evidence type="ECO:0000256" key="4">
    <source>
        <dbReference type="ARBA" id="ARBA00023125"/>
    </source>
</evidence>
<dbReference type="GO" id="GO:0005634">
    <property type="term" value="C:nucleus"/>
    <property type="evidence" value="ECO:0007669"/>
    <property type="project" value="UniProtKB-SubCell"/>
</dbReference>
<evidence type="ECO:0000256" key="3">
    <source>
        <dbReference type="ARBA" id="ARBA00023015"/>
    </source>
</evidence>
<evidence type="ECO:0000256" key="5">
    <source>
        <dbReference type="ARBA" id="ARBA00023163"/>
    </source>
</evidence>
<dbReference type="Proteomes" id="UP001279734">
    <property type="component" value="Unassembled WGS sequence"/>
</dbReference>
<name>A0AAD3T5P6_NEPGR</name>
<evidence type="ECO:0000259" key="8">
    <source>
        <dbReference type="PROSITE" id="PS50090"/>
    </source>
</evidence>
<evidence type="ECO:0000256" key="6">
    <source>
        <dbReference type="ARBA" id="ARBA00023242"/>
    </source>
</evidence>
<dbReference type="InterPro" id="IPR001005">
    <property type="entry name" value="SANT/Myb"/>
</dbReference>
<dbReference type="GO" id="GO:0003677">
    <property type="term" value="F:DNA binding"/>
    <property type="evidence" value="ECO:0007669"/>
    <property type="project" value="UniProtKB-KW"/>
</dbReference>
<dbReference type="EMBL" id="BSYO01000024">
    <property type="protein sequence ID" value="GMH22401.1"/>
    <property type="molecule type" value="Genomic_DNA"/>
</dbReference>
<dbReference type="PANTHER" id="PTHR10641:SF1413">
    <property type="entry name" value="MYB-RELATED PROTEIN MYB4"/>
    <property type="match status" value="1"/>
</dbReference>
<dbReference type="InterPro" id="IPR015495">
    <property type="entry name" value="Myb_TF_plants"/>
</dbReference>
<evidence type="ECO:0000256" key="2">
    <source>
        <dbReference type="ARBA" id="ARBA00022737"/>
    </source>
</evidence>
<keyword evidence="11" id="KW-1185">Reference proteome</keyword>
<keyword evidence="4" id="KW-0238">DNA-binding</keyword>
<feature type="domain" description="Myb-like" evidence="8">
    <location>
        <begin position="62"/>
        <end position="112"/>
    </location>
</feature>
<sequence length="254" mass="28561">MGRTPCCDKAGVKKGPWSQQEDSKLISFILQHGHDNWRALPRLAGLARCGKSCRLRWVNYLRPDIKRGNFSLEEEETIIKLQEQFGNKWSKIAAQMPGRTDNEIKNVWNTHLKKRLKASNATVVASPSPSPDQKMINDNVDLSSSSSTVDQIGNSDFHRDFNRTTGTVEKQDYRPEDLVEIPFEPNLELWDMLDADCNFADAEVPVIASEDGSSNRDVGSWWWLAYLENELGLEVTANGYRIGDSASSPKNSSS</sequence>